<keyword evidence="6" id="KW-0411">Iron-sulfur</keyword>
<dbReference type="SFLD" id="SFLDS00029">
    <property type="entry name" value="Radical_SAM"/>
    <property type="match status" value="1"/>
</dbReference>
<dbReference type="SUPFAM" id="SSF102114">
    <property type="entry name" value="Radical SAM enzymes"/>
    <property type="match status" value="1"/>
</dbReference>
<gene>
    <name evidence="9" type="ORF">NCTC12219_01709</name>
</gene>
<dbReference type="PANTHER" id="PTHR43787">
    <property type="entry name" value="FEMO COFACTOR BIOSYNTHESIS PROTEIN NIFB-RELATED"/>
    <property type="match status" value="1"/>
</dbReference>
<dbReference type="PANTHER" id="PTHR43787:SF10">
    <property type="entry name" value="COFACTOR MODIFYING PROTEIN"/>
    <property type="match status" value="1"/>
</dbReference>
<dbReference type="InterPro" id="IPR007197">
    <property type="entry name" value="rSAM"/>
</dbReference>
<dbReference type="InterPro" id="IPR058240">
    <property type="entry name" value="rSAM_sf"/>
</dbReference>
<keyword evidence="5" id="KW-0408">Iron</keyword>
<dbReference type="Proteomes" id="UP000255103">
    <property type="component" value="Unassembled WGS sequence"/>
</dbReference>
<evidence type="ECO:0000256" key="3">
    <source>
        <dbReference type="ARBA" id="ARBA00022691"/>
    </source>
</evidence>
<dbReference type="Gene3D" id="3.20.20.70">
    <property type="entry name" value="Aldolase class I"/>
    <property type="match status" value="1"/>
</dbReference>
<dbReference type="EMBL" id="UGHX01000001">
    <property type="protein sequence ID" value="STP11810.1"/>
    <property type="molecule type" value="Genomic_DNA"/>
</dbReference>
<dbReference type="AlphaFoldDB" id="A0A377JV17"/>
<dbReference type="CDD" id="cd21109">
    <property type="entry name" value="SPASM"/>
    <property type="match status" value="1"/>
</dbReference>
<dbReference type="InterPro" id="IPR013785">
    <property type="entry name" value="Aldolase_TIM"/>
</dbReference>
<dbReference type="GO" id="GO:0003824">
    <property type="term" value="F:catalytic activity"/>
    <property type="evidence" value="ECO:0007669"/>
    <property type="project" value="InterPro"/>
</dbReference>
<dbReference type="Pfam" id="PF13186">
    <property type="entry name" value="SPASM"/>
    <property type="match status" value="1"/>
</dbReference>
<dbReference type="GO" id="GO:0046872">
    <property type="term" value="F:metal ion binding"/>
    <property type="evidence" value="ECO:0007669"/>
    <property type="project" value="UniProtKB-KW"/>
</dbReference>
<dbReference type="InterPro" id="IPR023885">
    <property type="entry name" value="4Fe4S-binding_SPASM_dom"/>
</dbReference>
<keyword evidence="2" id="KW-0004">4Fe-4S</keyword>
<keyword evidence="4" id="KW-0479">Metal-binding</keyword>
<evidence type="ECO:0000259" key="8">
    <source>
        <dbReference type="Pfam" id="PF13186"/>
    </source>
</evidence>
<keyword evidence="3" id="KW-0949">S-adenosyl-L-methionine</keyword>
<dbReference type="CDD" id="cd01335">
    <property type="entry name" value="Radical_SAM"/>
    <property type="match status" value="1"/>
</dbReference>
<proteinExistence type="predicted"/>
<evidence type="ECO:0000256" key="2">
    <source>
        <dbReference type="ARBA" id="ARBA00022485"/>
    </source>
</evidence>
<reference evidence="9 10" key="1">
    <citation type="submission" date="2018-06" db="EMBL/GenBank/DDBJ databases">
        <authorList>
            <consortium name="Pathogen Informatics"/>
            <person name="Doyle S."/>
        </authorList>
    </citation>
    <scope>NUCLEOTIDE SEQUENCE [LARGE SCALE GENOMIC DNA]</scope>
    <source>
        <strain evidence="9 10">NCTC12219</strain>
    </source>
</reference>
<evidence type="ECO:0000259" key="7">
    <source>
        <dbReference type="Pfam" id="PF04055"/>
    </source>
</evidence>
<evidence type="ECO:0000256" key="4">
    <source>
        <dbReference type="ARBA" id="ARBA00022723"/>
    </source>
</evidence>
<accession>A0A377JV17</accession>
<evidence type="ECO:0000313" key="9">
    <source>
        <dbReference type="EMBL" id="STP11810.1"/>
    </source>
</evidence>
<sequence length="345" mass="40365">MLKQAIRYAYKKTPSHFKGKLYNLINTDSFYTNKVQNLIDSITMLSTPITDRESQKKILKKHLQVVEIEIASFCNRTCYFCPNSHIDRKSKSIELDEAVFLKLLDNLSEIDYDNLLDFHRFNEPLANKELILKRVRQAREKLPKAKLCIFTNGDYAEKAYFEELREAGVTHILMSYYPTNNDYDREKVIKAMEKMQQKLGLKSRLVHNTLEEYRVQFVMDNLEINYRSWNPNVMGHSRGGSIDSMKKECEIQSGCFHPAVSFYVDYNGLVMPCCQTRSDEITHKPFILGDCNKNDMFGIFFSSTATNLRRELFANTATTCNKDIQRICKDCTDRRREWFFQASNS</sequence>
<evidence type="ECO:0000256" key="1">
    <source>
        <dbReference type="ARBA" id="ARBA00001966"/>
    </source>
</evidence>
<evidence type="ECO:0000256" key="5">
    <source>
        <dbReference type="ARBA" id="ARBA00023004"/>
    </source>
</evidence>
<name>A0A377JV17_9HELI</name>
<organism evidence="9 10">
    <name type="scientific">Helicobacter cinaedi</name>
    <dbReference type="NCBI Taxonomy" id="213"/>
    <lineage>
        <taxon>Bacteria</taxon>
        <taxon>Pseudomonadati</taxon>
        <taxon>Campylobacterota</taxon>
        <taxon>Epsilonproteobacteria</taxon>
        <taxon>Campylobacterales</taxon>
        <taxon>Helicobacteraceae</taxon>
        <taxon>Helicobacter</taxon>
    </lineage>
</organism>
<dbReference type="GO" id="GO:0051539">
    <property type="term" value="F:4 iron, 4 sulfur cluster binding"/>
    <property type="evidence" value="ECO:0007669"/>
    <property type="project" value="UniProtKB-KW"/>
</dbReference>
<feature type="domain" description="Radical SAM core" evidence="7">
    <location>
        <begin position="68"/>
        <end position="184"/>
    </location>
</feature>
<comment type="cofactor">
    <cofactor evidence="1">
        <name>[4Fe-4S] cluster</name>
        <dbReference type="ChEBI" id="CHEBI:49883"/>
    </cofactor>
</comment>
<evidence type="ECO:0000256" key="6">
    <source>
        <dbReference type="ARBA" id="ARBA00023014"/>
    </source>
</evidence>
<dbReference type="Pfam" id="PF04055">
    <property type="entry name" value="Radical_SAM"/>
    <property type="match status" value="1"/>
</dbReference>
<protein>
    <submittedName>
        <fullName evidence="9">Radical SAM domain-containing protein</fullName>
    </submittedName>
</protein>
<evidence type="ECO:0000313" key="10">
    <source>
        <dbReference type="Proteomes" id="UP000255103"/>
    </source>
</evidence>
<dbReference type="RefSeq" id="WP_115722305.1">
    <property type="nucleotide sequence ID" value="NZ_UGHX01000001.1"/>
</dbReference>
<feature type="domain" description="4Fe4S-binding SPASM" evidence="8">
    <location>
        <begin position="255"/>
        <end position="332"/>
    </location>
</feature>